<gene>
    <name evidence="1" type="ORF">DFS55_23485</name>
</gene>
<reference evidence="1 2" key="1">
    <citation type="submission" date="2018-05" db="EMBL/GenBank/DDBJ databases">
        <title>Sequencing and annotation of Mycobacterium avium strain 109 (MAC109).</title>
        <authorList>
            <person name="Matern W.M."/>
            <person name="Bader J.S."/>
            <person name="Karakousis P.C."/>
        </authorList>
    </citation>
    <scope>NUCLEOTIDE SEQUENCE [LARGE SCALE GENOMIC DNA]</scope>
    <source>
        <strain evidence="1 2">MAC109</strain>
    </source>
</reference>
<accession>A0A3B6XF19</accession>
<dbReference type="RefSeq" id="WP_062890004.1">
    <property type="nucleotide sequence ID" value="NZ_BDMX01000103.1"/>
</dbReference>
<evidence type="ECO:0000313" key="2">
    <source>
        <dbReference type="Proteomes" id="UP000259236"/>
    </source>
</evidence>
<organism evidence="1 2">
    <name type="scientific">Mycobacterium avium subsp. hominissuis</name>
    <dbReference type="NCBI Taxonomy" id="439334"/>
    <lineage>
        <taxon>Bacteria</taxon>
        <taxon>Bacillati</taxon>
        <taxon>Actinomycetota</taxon>
        <taxon>Actinomycetes</taxon>
        <taxon>Mycobacteriales</taxon>
        <taxon>Mycobacteriaceae</taxon>
        <taxon>Mycobacterium</taxon>
        <taxon>Mycobacterium avium complex (MAC)</taxon>
    </lineage>
</organism>
<protein>
    <submittedName>
        <fullName evidence="1">Uncharacterized protein</fullName>
    </submittedName>
</protein>
<proteinExistence type="predicted"/>
<evidence type="ECO:0000313" key="1">
    <source>
        <dbReference type="EMBL" id="AXO25202.1"/>
    </source>
</evidence>
<dbReference type="AlphaFoldDB" id="A0A3B6XF19"/>
<sequence>MTQSSDTDQDGRFSGDRYERLVQAAEVIASDPGIENADSLFNGEFLRTFIRELVDARVLDGLTERDCNTFAMLVVLDTRLGPSRLAWRIHRWLEGDHLDRNTDSDNPFAVCSALASALKIMLDGFVEAFAAQDAKS</sequence>
<dbReference type="EMBL" id="CP029332">
    <property type="protein sequence ID" value="AXO25202.1"/>
    <property type="molecule type" value="Genomic_DNA"/>
</dbReference>
<dbReference type="Proteomes" id="UP000259236">
    <property type="component" value="Chromosome"/>
</dbReference>
<name>A0A3B6XF19_MYCAV</name>